<dbReference type="SMART" id="SM00191">
    <property type="entry name" value="Int_alpha"/>
    <property type="match status" value="4"/>
</dbReference>
<dbReference type="SUPFAM" id="SSF69318">
    <property type="entry name" value="Integrin alpha N-terminal domain"/>
    <property type="match status" value="2"/>
</dbReference>
<dbReference type="InterPro" id="IPR024881">
    <property type="entry name" value="Tip"/>
</dbReference>
<evidence type="ECO:0000313" key="11">
    <source>
        <dbReference type="Proteomes" id="UP000464378"/>
    </source>
</evidence>
<evidence type="ECO:0000256" key="3">
    <source>
        <dbReference type="ARBA" id="ARBA00004613"/>
    </source>
</evidence>
<dbReference type="PANTHER" id="PTHR13412:SF0">
    <property type="entry name" value="T-CELL IMMUNOMODULATORY PROTEIN"/>
    <property type="match status" value="1"/>
</dbReference>
<dbReference type="EMBL" id="LR586016">
    <property type="protein sequence ID" value="VIP03695.1"/>
    <property type="molecule type" value="Genomic_DNA"/>
</dbReference>
<dbReference type="InterPro" id="IPR028994">
    <property type="entry name" value="Integrin_alpha_N"/>
</dbReference>
<dbReference type="KEGG" id="tim:GMBLW1_02650"/>
<dbReference type="GO" id="GO:0005576">
    <property type="term" value="C:extracellular region"/>
    <property type="evidence" value="ECO:0007669"/>
    <property type="project" value="UniProtKB-SubCell"/>
</dbReference>
<evidence type="ECO:0000256" key="7">
    <source>
        <dbReference type="ARBA" id="ARBA00023136"/>
    </source>
</evidence>
<dbReference type="InterPro" id="IPR013517">
    <property type="entry name" value="FG-GAP"/>
</dbReference>
<keyword evidence="9" id="KW-0998">Cell outer membrane</keyword>
<evidence type="ECO:0008006" key="12">
    <source>
        <dbReference type="Google" id="ProtNLM"/>
    </source>
</evidence>
<keyword evidence="5" id="KW-0732">Signal</keyword>
<dbReference type="Pfam" id="PF02415">
    <property type="entry name" value="Chlam_PMP"/>
    <property type="match status" value="1"/>
</dbReference>
<dbReference type="InterPro" id="IPR003368">
    <property type="entry name" value="POMP_repeat"/>
</dbReference>
<dbReference type="NCBIfam" id="NF041518">
    <property type="entry name" value="choice_anch_Q"/>
    <property type="match status" value="1"/>
</dbReference>
<dbReference type="EMBL" id="LR593887">
    <property type="protein sequence ID" value="VTS04758.1"/>
    <property type="molecule type" value="Genomic_DNA"/>
</dbReference>
<name>A0A6C2YRU0_9BACT</name>
<evidence type="ECO:0000256" key="8">
    <source>
        <dbReference type="ARBA" id="ARBA00023180"/>
    </source>
</evidence>
<sequence length="742" mass="76685">MPDINKWKSPKRTLCLQSLEERLAPAVFTVSNLEDTGTGSFREALIAANTTPGEDTIVFQNGLGGSVKVLSQLVISDSVQIIGNSSITFDGQKVSNLFSIQNTSVSFDRVNFTQSISPTVGATLEIDSKSIVTLNQTSIVNNRSNEGTIRNYGSLQINGSNISDNRDSAIVNFGNLTIRSSLFTNNISPSTGGAIRNFGSLNISTSTFSDNRASADGGAIFLGITDPDDVMVIQNSTFIDNWSVNGTGGAIASRFVPTSAPIQILSNTIVRNEATTAQIQDSPQGGGIALNGTVNATLRNNLIAENRRGPIDQQVLDDVVGTITNSSFNLLSVGEGAVGITNGVNRNQVGSIANPIDPKIGILTNNGGPTATVAIQAASPARNQGEIAGDASDQRGILRPQEEAPDIGAFEYTANNTPRRNGFAVGPGAGGGRTVIVYDAAGSERFRVDVFSEGYNQGVRVATGDIDGDGIDDLIVGSGPGVASVIEVYSGAAGNLLLYTFQPFESSFLGGVFVAAGDVNGDGHMDVAVSPDEGGGPRIRLLSGKTFEQIADFFGIEDPNFRGGARASFGDINRDGFDDLVVAAGFGGGPRIAAFNGKALGTGIEKLFSDYFAFEPTLRNGAFVAVGDINADGFADLIHGGGPGGGPRIYGLSGQTLLASNGSIQEPLTNFFVGDTQNRGGVRVAVAKLDGDNRADLITGAGDLGGGALTLINGNTLTADGLSSSPTTLEPFPGFGNGLFVG</sequence>
<dbReference type="InterPro" id="IPR013519">
    <property type="entry name" value="Int_alpha_beta-p"/>
</dbReference>
<protein>
    <recommendedName>
        <fullName evidence="12">Right handed beta helix domain-containing protein</fullName>
    </recommendedName>
</protein>
<dbReference type="Proteomes" id="UP000464378">
    <property type="component" value="Chromosome"/>
</dbReference>
<evidence type="ECO:0000256" key="1">
    <source>
        <dbReference type="ARBA" id="ARBA00004196"/>
    </source>
</evidence>
<proteinExistence type="predicted"/>
<dbReference type="InterPro" id="IPR059226">
    <property type="entry name" value="Choice_anch_Q_dom"/>
</dbReference>
<organism evidence="10">
    <name type="scientific">Tuwongella immobilis</name>
    <dbReference type="NCBI Taxonomy" id="692036"/>
    <lineage>
        <taxon>Bacteria</taxon>
        <taxon>Pseudomonadati</taxon>
        <taxon>Planctomycetota</taxon>
        <taxon>Planctomycetia</taxon>
        <taxon>Gemmatales</taxon>
        <taxon>Gemmataceae</taxon>
        <taxon>Tuwongella</taxon>
    </lineage>
</organism>
<dbReference type="RefSeq" id="WP_162658858.1">
    <property type="nucleotide sequence ID" value="NZ_LR593887.1"/>
</dbReference>
<accession>A0A6C2YRU0</accession>
<keyword evidence="11" id="KW-1185">Reference proteome</keyword>
<dbReference type="InterPro" id="IPR011050">
    <property type="entry name" value="Pectin_lyase_fold/virulence"/>
</dbReference>
<dbReference type="InParanoid" id="A0A6C2YRU0"/>
<dbReference type="GO" id="GO:0009279">
    <property type="term" value="C:cell outer membrane"/>
    <property type="evidence" value="ECO:0007669"/>
    <property type="project" value="UniProtKB-SubCell"/>
</dbReference>
<dbReference type="Gene3D" id="2.130.10.130">
    <property type="entry name" value="Integrin alpha, N-terminal"/>
    <property type="match status" value="2"/>
</dbReference>
<gene>
    <name evidence="10" type="ORF">GMBLW1_02650</name>
</gene>
<evidence type="ECO:0000256" key="5">
    <source>
        <dbReference type="ARBA" id="ARBA00022729"/>
    </source>
</evidence>
<keyword evidence="6" id="KW-0677">Repeat</keyword>
<comment type="subcellular location">
    <subcellularLocation>
        <location evidence="1">Cell envelope</location>
    </subcellularLocation>
    <subcellularLocation>
        <location evidence="2">Cell outer membrane</location>
    </subcellularLocation>
    <subcellularLocation>
        <location evidence="3">Secreted</location>
    </subcellularLocation>
</comment>
<dbReference type="AlphaFoldDB" id="A0A6C2YRU0"/>
<evidence type="ECO:0000256" key="9">
    <source>
        <dbReference type="ARBA" id="ARBA00023237"/>
    </source>
</evidence>
<dbReference type="SUPFAM" id="SSF51126">
    <property type="entry name" value="Pectin lyase-like"/>
    <property type="match status" value="1"/>
</dbReference>
<reference evidence="10" key="1">
    <citation type="submission" date="2019-04" db="EMBL/GenBank/DDBJ databases">
        <authorList>
            <consortium name="Science for Life Laboratories"/>
        </authorList>
    </citation>
    <scope>NUCLEOTIDE SEQUENCE</scope>
    <source>
        <strain evidence="10">MBLW1</strain>
    </source>
</reference>
<dbReference type="PANTHER" id="PTHR13412">
    <property type="entry name" value="T-CELL IMMUNOMODULATORY PROTEIN HOMOLOG"/>
    <property type="match status" value="1"/>
</dbReference>
<keyword evidence="7" id="KW-0472">Membrane</keyword>
<evidence type="ECO:0000313" key="10">
    <source>
        <dbReference type="EMBL" id="VIP03695.1"/>
    </source>
</evidence>
<evidence type="ECO:0000256" key="6">
    <source>
        <dbReference type="ARBA" id="ARBA00022737"/>
    </source>
</evidence>
<evidence type="ECO:0000256" key="4">
    <source>
        <dbReference type="ARBA" id="ARBA00022525"/>
    </source>
</evidence>
<evidence type="ECO:0000256" key="2">
    <source>
        <dbReference type="ARBA" id="ARBA00004442"/>
    </source>
</evidence>
<dbReference type="Pfam" id="PF01839">
    <property type="entry name" value="FG-GAP"/>
    <property type="match status" value="1"/>
</dbReference>
<keyword evidence="4" id="KW-0964">Secreted</keyword>
<keyword evidence="8" id="KW-0325">Glycoprotein</keyword>
<dbReference type="Pfam" id="PF13517">
    <property type="entry name" value="FG-GAP_3"/>
    <property type="match status" value="1"/>
</dbReference>